<dbReference type="GO" id="GO:0003700">
    <property type="term" value="F:DNA-binding transcription factor activity"/>
    <property type="evidence" value="ECO:0007669"/>
    <property type="project" value="InterPro"/>
</dbReference>
<dbReference type="Pfam" id="PF12840">
    <property type="entry name" value="HTH_20"/>
    <property type="match status" value="1"/>
</dbReference>
<dbReference type="CDD" id="cd00090">
    <property type="entry name" value="HTH_ARSR"/>
    <property type="match status" value="1"/>
</dbReference>
<dbReference type="SMART" id="SM00418">
    <property type="entry name" value="HTH_ARSR"/>
    <property type="match status" value="1"/>
</dbReference>
<evidence type="ECO:0000256" key="3">
    <source>
        <dbReference type="ARBA" id="ARBA00023163"/>
    </source>
</evidence>
<dbReference type="NCBIfam" id="NF033788">
    <property type="entry name" value="HTH_metalloreg"/>
    <property type="match status" value="1"/>
</dbReference>
<dbReference type="InterPro" id="IPR051011">
    <property type="entry name" value="Metal_resp_trans_reg"/>
</dbReference>
<dbReference type="PANTHER" id="PTHR43132:SF2">
    <property type="entry name" value="ARSENICAL RESISTANCE OPERON REPRESSOR ARSR-RELATED"/>
    <property type="match status" value="1"/>
</dbReference>
<dbReference type="PRINTS" id="PR00778">
    <property type="entry name" value="HTHARSR"/>
</dbReference>
<name>A0AAE3B6N2_9RHOB</name>
<dbReference type="SUPFAM" id="SSF46785">
    <property type="entry name" value="Winged helix' DNA-binding domain"/>
    <property type="match status" value="1"/>
</dbReference>
<dbReference type="PANTHER" id="PTHR43132">
    <property type="entry name" value="ARSENICAL RESISTANCE OPERON REPRESSOR ARSR-RELATED"/>
    <property type="match status" value="1"/>
</dbReference>
<keyword evidence="6" id="KW-1185">Reference proteome</keyword>
<evidence type="ECO:0000256" key="1">
    <source>
        <dbReference type="ARBA" id="ARBA00023015"/>
    </source>
</evidence>
<comment type="caution">
    <text evidence="5">The sequence shown here is derived from an EMBL/GenBank/DDBJ whole genome shotgun (WGS) entry which is preliminary data.</text>
</comment>
<evidence type="ECO:0000313" key="5">
    <source>
        <dbReference type="EMBL" id="MBM1714418.1"/>
    </source>
</evidence>
<keyword evidence="2" id="KW-0238">DNA-binding</keyword>
<dbReference type="AlphaFoldDB" id="A0AAE3B6N2"/>
<proteinExistence type="predicted"/>
<dbReference type="GO" id="GO:0003677">
    <property type="term" value="F:DNA binding"/>
    <property type="evidence" value="ECO:0007669"/>
    <property type="project" value="UniProtKB-KW"/>
</dbReference>
<dbReference type="InterPro" id="IPR011991">
    <property type="entry name" value="ArsR-like_HTH"/>
</dbReference>
<gene>
    <name evidence="5" type="ORF">JQV55_12685</name>
</gene>
<protein>
    <submittedName>
        <fullName evidence="5">Helix-turn-helix transcriptional regulator</fullName>
    </submittedName>
</protein>
<dbReference type="InterPro" id="IPR036390">
    <property type="entry name" value="WH_DNA-bd_sf"/>
</dbReference>
<accession>A0AAE3B6N2</accession>
<evidence type="ECO:0000313" key="6">
    <source>
        <dbReference type="Proteomes" id="UP000732193"/>
    </source>
</evidence>
<dbReference type="Proteomes" id="UP000732193">
    <property type="component" value="Unassembled WGS sequence"/>
</dbReference>
<dbReference type="RefSeq" id="WP_203242547.1">
    <property type="nucleotide sequence ID" value="NZ_JAFBRH010000003.1"/>
</dbReference>
<dbReference type="InterPro" id="IPR001845">
    <property type="entry name" value="HTH_ArsR_DNA-bd_dom"/>
</dbReference>
<dbReference type="PROSITE" id="PS50987">
    <property type="entry name" value="HTH_ARSR_2"/>
    <property type="match status" value="1"/>
</dbReference>
<keyword evidence="3" id="KW-0804">Transcription</keyword>
<feature type="domain" description="HTH arsR-type" evidence="4">
    <location>
        <begin position="6"/>
        <end position="104"/>
    </location>
</feature>
<reference evidence="5 6" key="1">
    <citation type="submission" date="2021-01" db="EMBL/GenBank/DDBJ databases">
        <title>Diatom-associated Roseobacters Show Island Model of Population Structure.</title>
        <authorList>
            <person name="Qu L."/>
            <person name="Feng X."/>
            <person name="Chen Y."/>
            <person name="Li L."/>
            <person name="Wang X."/>
            <person name="Hu Z."/>
            <person name="Wang H."/>
            <person name="Luo H."/>
        </authorList>
    </citation>
    <scope>NUCLEOTIDE SEQUENCE [LARGE SCALE GENOMIC DNA]</scope>
    <source>
        <strain evidence="5 6">TR60-84</strain>
    </source>
</reference>
<sequence>MKTESPSTPPLTLAAASFAALGSEQRLSVLRCLVRAGPEGLSIGELGTRTDVTGSTLTHHLKLLNAAGLVKQQRQGRSTICAAVAYAEVEALAHFLLTECCADAPAPCKDHDHG</sequence>
<evidence type="ECO:0000259" key="4">
    <source>
        <dbReference type="PROSITE" id="PS50987"/>
    </source>
</evidence>
<dbReference type="InterPro" id="IPR036388">
    <property type="entry name" value="WH-like_DNA-bd_sf"/>
</dbReference>
<dbReference type="EMBL" id="JAFBRM010000003">
    <property type="protein sequence ID" value="MBM1714418.1"/>
    <property type="molecule type" value="Genomic_DNA"/>
</dbReference>
<evidence type="ECO:0000256" key="2">
    <source>
        <dbReference type="ARBA" id="ARBA00023125"/>
    </source>
</evidence>
<organism evidence="5 6">
    <name type="scientific">Sulfitobacter geojensis</name>
    <dbReference type="NCBI Taxonomy" id="1342299"/>
    <lineage>
        <taxon>Bacteria</taxon>
        <taxon>Pseudomonadati</taxon>
        <taxon>Pseudomonadota</taxon>
        <taxon>Alphaproteobacteria</taxon>
        <taxon>Rhodobacterales</taxon>
        <taxon>Roseobacteraceae</taxon>
        <taxon>Sulfitobacter</taxon>
    </lineage>
</organism>
<keyword evidence="1" id="KW-0805">Transcription regulation</keyword>
<dbReference type="Gene3D" id="1.10.10.10">
    <property type="entry name" value="Winged helix-like DNA-binding domain superfamily/Winged helix DNA-binding domain"/>
    <property type="match status" value="1"/>
</dbReference>